<evidence type="ECO:0000313" key="3">
    <source>
        <dbReference type="EMBL" id="AZL57914.1"/>
    </source>
</evidence>
<dbReference type="OrthoDB" id="7841298at2"/>
<keyword evidence="1" id="KW-0732">Signal</keyword>
<dbReference type="AlphaFoldDB" id="A0A3S8U2S0"/>
<dbReference type="EMBL" id="CP034328">
    <property type="protein sequence ID" value="AZL57914.1"/>
    <property type="molecule type" value="Genomic_DNA"/>
</dbReference>
<protein>
    <submittedName>
        <fullName evidence="3">DUF2059 domain-containing protein</fullName>
    </submittedName>
</protein>
<feature type="chain" id="PRO_5019298640" evidence="1">
    <location>
        <begin position="23"/>
        <end position="294"/>
    </location>
</feature>
<evidence type="ECO:0000256" key="1">
    <source>
        <dbReference type="SAM" id="SignalP"/>
    </source>
</evidence>
<dbReference type="InterPro" id="IPR018637">
    <property type="entry name" value="DUF2059"/>
</dbReference>
<feature type="domain" description="DUF2059" evidence="2">
    <location>
        <begin position="98"/>
        <end position="153"/>
    </location>
</feature>
<evidence type="ECO:0000259" key="2">
    <source>
        <dbReference type="Pfam" id="PF09832"/>
    </source>
</evidence>
<dbReference type="KEGG" id="taw:EI545_03125"/>
<reference evidence="3 4" key="1">
    <citation type="submission" date="2018-12" db="EMBL/GenBank/DDBJ databases">
        <title>Complete genome sequencing of Tabrizicola sp. K13M18.</title>
        <authorList>
            <person name="Bae J.-W."/>
        </authorList>
    </citation>
    <scope>NUCLEOTIDE SEQUENCE [LARGE SCALE GENOMIC DNA]</scope>
    <source>
        <strain evidence="3 4">K13M18</strain>
    </source>
</reference>
<feature type="signal peptide" evidence="1">
    <location>
        <begin position="1"/>
        <end position="22"/>
    </location>
</feature>
<evidence type="ECO:0000313" key="4">
    <source>
        <dbReference type="Proteomes" id="UP000282002"/>
    </source>
</evidence>
<name>A0A3S8U2S0_9RHOB</name>
<dbReference type="Proteomes" id="UP000282002">
    <property type="component" value="Chromosome"/>
</dbReference>
<dbReference type="Pfam" id="PF09832">
    <property type="entry name" value="DUF2059"/>
    <property type="match status" value="1"/>
</dbReference>
<keyword evidence="4" id="KW-1185">Reference proteome</keyword>
<proteinExistence type="predicted"/>
<sequence length="294" mass="31256">MATPRFSMLLTRLLLVATLGLATPAVVPAVAQTTDATTPATASIVALGQALQLDALFAVLREEGIAYGQTLEDEMFPGGGGPQWASAVAKIYDAAALQTQFEAALQTELGDDPETLSTILAFFTSDLGKRVVGLEIEARRAFLDTATEEAARVAADNRFGARDPIVPLLRRFIEAGDLIEMNVAGSLSGNLAFMTGMTESGVYGDAMPQDQLMSDVWAQEDQIRDDTSAWLYAYLGLAYAPLAESDLQAYIEFMETPAGQRLNAALFTAFSEVFTGVSRDLGHAAGVAMLGTDI</sequence>
<gene>
    <name evidence="3" type="ORF">EI545_03125</name>
</gene>
<accession>A0A3S8U2S0</accession>
<organism evidence="3 4">
    <name type="scientific">Tabrizicola piscis</name>
    <dbReference type="NCBI Taxonomy" id="2494374"/>
    <lineage>
        <taxon>Bacteria</taxon>
        <taxon>Pseudomonadati</taxon>
        <taxon>Pseudomonadota</taxon>
        <taxon>Alphaproteobacteria</taxon>
        <taxon>Rhodobacterales</taxon>
        <taxon>Paracoccaceae</taxon>
        <taxon>Tabrizicola</taxon>
    </lineage>
</organism>